<feature type="compositionally biased region" description="Basic and acidic residues" evidence="1">
    <location>
        <begin position="68"/>
        <end position="77"/>
    </location>
</feature>
<evidence type="ECO:0000256" key="1">
    <source>
        <dbReference type="SAM" id="MobiDB-lite"/>
    </source>
</evidence>
<feature type="region of interest" description="Disordered" evidence="1">
    <location>
        <begin position="1"/>
        <end position="25"/>
    </location>
</feature>
<proteinExistence type="predicted"/>
<protein>
    <submittedName>
        <fullName evidence="2">Uncharacterized protein</fullName>
    </submittedName>
</protein>
<feature type="compositionally biased region" description="Polar residues" evidence="1">
    <location>
        <begin position="1"/>
        <end position="15"/>
    </location>
</feature>
<organism evidence="2 3">
    <name type="scientific">Nocardia cyriacigeorgica</name>
    <dbReference type="NCBI Taxonomy" id="135487"/>
    <lineage>
        <taxon>Bacteria</taxon>
        <taxon>Bacillati</taxon>
        <taxon>Actinomycetota</taxon>
        <taxon>Actinomycetes</taxon>
        <taxon>Mycobacteriales</taxon>
        <taxon>Nocardiaceae</taxon>
        <taxon>Nocardia</taxon>
    </lineage>
</organism>
<feature type="compositionally biased region" description="Polar residues" evidence="1">
    <location>
        <begin position="119"/>
        <end position="134"/>
    </location>
</feature>
<accession>A0A4U8W5I4</accession>
<reference evidence="2 3" key="1">
    <citation type="submission" date="2019-02" db="EMBL/GenBank/DDBJ databases">
        <authorList>
            <consortium name="Pathogen Informatics"/>
        </authorList>
    </citation>
    <scope>NUCLEOTIDE SEQUENCE [LARGE SCALE GENOMIC DNA]</scope>
    <source>
        <strain evidence="2 3">3012STDY6756504</strain>
    </source>
</reference>
<evidence type="ECO:0000313" key="2">
    <source>
        <dbReference type="EMBL" id="VFA99814.1"/>
    </source>
</evidence>
<dbReference type="AlphaFoldDB" id="A0A4U8W5I4"/>
<gene>
    <name evidence="2" type="ORF">NCTC10797_03602</name>
</gene>
<dbReference type="EMBL" id="LR215973">
    <property type="protein sequence ID" value="VFA99814.1"/>
    <property type="molecule type" value="Genomic_DNA"/>
</dbReference>
<feature type="region of interest" description="Disordered" evidence="1">
    <location>
        <begin position="67"/>
        <end position="163"/>
    </location>
</feature>
<evidence type="ECO:0000313" key="3">
    <source>
        <dbReference type="Proteomes" id="UP000290439"/>
    </source>
</evidence>
<name>A0A4U8W5I4_9NOCA</name>
<sequence length="291" mass="31202">MIATKPNRSGVTSVFEQRCSPARAARSPVVIGRPGRLLDSIAAEFRRHGVVSSYGGAPHVSRRMSRLPHLDGQRDGPDPSALGDASRPDEPSDASRPSAANTATGPSTATGPRAAIESRATTGLGTATGPSAATESGAKTEPRATTATSAPNPRRPTELTATSPATIVIVDRSMIEFLFRDRTRSPGVVRMFDRIRRERSVERRLCEMATTSALAIAARRLLIVCEIGQTSADERTRALRWVRGSAHRIGYECSVNGLHGLATWYTVVVSGTDRAHAARSVVEWYRSGHLP</sequence>
<dbReference type="Proteomes" id="UP000290439">
    <property type="component" value="Chromosome"/>
</dbReference>
<feature type="compositionally biased region" description="Polar residues" evidence="1">
    <location>
        <begin position="98"/>
        <end position="110"/>
    </location>
</feature>